<dbReference type="PANTHER" id="PTHR16320">
    <property type="entry name" value="SPHINGOMYELINASE FAMILY MEMBER"/>
    <property type="match status" value="1"/>
</dbReference>
<dbReference type="Gene3D" id="3.60.10.10">
    <property type="entry name" value="Endonuclease/exonuclease/phosphatase"/>
    <property type="match status" value="1"/>
</dbReference>
<reference evidence="2 3" key="1">
    <citation type="submission" date="2019-08" db="EMBL/GenBank/DDBJ databases">
        <title>Archangium and Cystobacter genomes.</title>
        <authorList>
            <person name="Chen I.-C.K."/>
            <person name="Wielgoss S."/>
        </authorList>
    </citation>
    <scope>NUCLEOTIDE SEQUENCE [LARGE SCALE GENOMIC DNA]</scope>
    <source>
        <strain evidence="2 3">Cbm 6</strain>
    </source>
</reference>
<dbReference type="InterPro" id="IPR038772">
    <property type="entry name" value="Sph/SMPD2-like"/>
</dbReference>
<dbReference type="EMBL" id="CP043494">
    <property type="protein sequence ID" value="WNG51596.1"/>
    <property type="molecule type" value="Genomic_DNA"/>
</dbReference>
<accession>A0ABY9X873</accession>
<evidence type="ECO:0000259" key="1">
    <source>
        <dbReference type="Pfam" id="PF03372"/>
    </source>
</evidence>
<protein>
    <recommendedName>
        <fullName evidence="1">Endonuclease/exonuclease/phosphatase domain-containing protein</fullName>
    </recommendedName>
</protein>
<dbReference type="PANTHER" id="PTHR16320:SF23">
    <property type="entry name" value="SPHINGOMYELINASE C 1"/>
    <property type="match status" value="1"/>
</dbReference>
<dbReference type="Pfam" id="PF08310">
    <property type="entry name" value="LGFP"/>
    <property type="match status" value="1"/>
</dbReference>
<name>A0ABY9X873_9BACT</name>
<dbReference type="InterPro" id="IPR013207">
    <property type="entry name" value="LGFP"/>
</dbReference>
<feature type="domain" description="Endonuclease/exonuclease/phosphatase" evidence="1">
    <location>
        <begin position="164"/>
        <end position="412"/>
    </location>
</feature>
<keyword evidence="3" id="KW-1185">Reference proteome</keyword>
<gene>
    <name evidence="2" type="ORF">F0U60_51300</name>
</gene>
<dbReference type="InterPro" id="IPR036691">
    <property type="entry name" value="Endo/exonu/phosph_ase_sf"/>
</dbReference>
<dbReference type="Proteomes" id="UP001611383">
    <property type="component" value="Chromosome"/>
</dbReference>
<dbReference type="Pfam" id="PF03372">
    <property type="entry name" value="Exo_endo_phos"/>
    <property type="match status" value="1"/>
</dbReference>
<dbReference type="InterPro" id="IPR005135">
    <property type="entry name" value="Endo/exonuclease/phosphatase"/>
</dbReference>
<proteinExistence type="predicted"/>
<sequence>MMSLLHVLGEAPQLVWVQKAGALPHSNQTKTGTITMSIIDDKHAALGGAKGLLGAPVGTEKPNADRVGRSRRYKHGAIYWHPQTDAHAIHGDILSRWEEMGAERSSLGYPISDVQTTPGGESCQFQHGSLRVRSIAAPLTFFAQNMALLRNIPIIEDYKGTEPDKAVDVLISYLRRTQPDVVGLSECFRNKERERMKKELASIYRHSLDGLREFGIIEDGGLLLFSKHPIVAHHRTIYREAIGHDGLGAKGVFHARIAPPNHPTTYDLFLTHAQNPSEGTGNDAQDALENQYDHLSSFARAYSSPHRPALIMGDLNTDGGNSILYNAMLTQLDKPLDLWLTSGDGSLGITFDKASSFAEGARNRLPDDPERHKIGHRIDYFLSHRGTKFWPVHTDTRVEILQSSPGRDVSDHYGLTTRQTELREWTVDITRPIQSVKLELVGFHCLNDTSERGELDEVYFEFSCKADNGAKDSKPVGVTKKIKTGKIHTYNPRVQLDLRDPGAGLQVSILGKEQDKPGTDELLGSSSIRFERNDLLQLLGQPAATRVFPLLTGANGEYALKMAIEVD</sequence>
<organism evidence="2 3">
    <name type="scientific">Archangium minus</name>
    <dbReference type="NCBI Taxonomy" id="83450"/>
    <lineage>
        <taxon>Bacteria</taxon>
        <taxon>Pseudomonadati</taxon>
        <taxon>Myxococcota</taxon>
        <taxon>Myxococcia</taxon>
        <taxon>Myxococcales</taxon>
        <taxon>Cystobacterineae</taxon>
        <taxon>Archangiaceae</taxon>
        <taxon>Archangium</taxon>
    </lineage>
</organism>
<dbReference type="SUPFAM" id="SSF56219">
    <property type="entry name" value="DNase I-like"/>
    <property type="match status" value="1"/>
</dbReference>
<evidence type="ECO:0000313" key="2">
    <source>
        <dbReference type="EMBL" id="WNG51596.1"/>
    </source>
</evidence>
<evidence type="ECO:0000313" key="3">
    <source>
        <dbReference type="Proteomes" id="UP001611383"/>
    </source>
</evidence>